<accession>A0ABY1Y7C0</accession>
<comment type="caution">
    <text evidence="1">The sequence shown here is derived from an EMBL/GenBank/DDBJ whole genome shotgun (WGS) entry which is preliminary data.</text>
</comment>
<dbReference type="RefSeq" id="WP_130978909.1">
    <property type="nucleotide sequence ID" value="NZ_SISF01000032.1"/>
</dbReference>
<dbReference type="GeneID" id="301043124"/>
<keyword evidence="2" id="KW-1185">Reference proteome</keyword>
<reference evidence="1 2" key="1">
    <citation type="submission" date="2019-02" db="EMBL/GenBank/DDBJ databases">
        <title>Current taxonomic status of genus Agrobacterium and description of Agrobacterium cavarae sp. nov. isolated from maize roots.</title>
        <authorList>
            <person name="Flores-Felix J.D."/>
            <person name="Menendez E."/>
            <person name="Ramirez-Bahena M.H."/>
            <person name="Garcia-Fraile P."/>
            <person name="Velazquez E."/>
        </authorList>
    </citation>
    <scope>NUCLEOTIDE SEQUENCE [LARGE SCALE GENOMIC DNA]</scope>
    <source>
        <strain evidence="1 2">RZME10</strain>
    </source>
</reference>
<dbReference type="NCBIfam" id="NF047389">
    <property type="entry name" value="ATPase_Sll1717"/>
    <property type="match status" value="1"/>
</dbReference>
<dbReference type="Proteomes" id="UP000294239">
    <property type="component" value="Unassembled WGS sequence"/>
</dbReference>
<dbReference type="EMBL" id="SISF01000032">
    <property type="protein sequence ID" value="TBN10891.1"/>
    <property type="molecule type" value="Genomic_DNA"/>
</dbReference>
<proteinExistence type="predicted"/>
<evidence type="ECO:0000313" key="1">
    <source>
        <dbReference type="EMBL" id="TBN10891.1"/>
    </source>
</evidence>
<dbReference type="Gene3D" id="3.40.50.450">
    <property type="match status" value="1"/>
</dbReference>
<dbReference type="InterPro" id="IPR059206">
    <property type="entry name" value="Sll1717-like"/>
</dbReference>
<evidence type="ECO:0000313" key="2">
    <source>
        <dbReference type="Proteomes" id="UP000294239"/>
    </source>
</evidence>
<sequence>MAFRKAFFAFPSQPIELYNTIKNACDRSRAAVTTAEIVQWPQMDIFGANISDEVRKNIVSADVLIADITFPNYNVYYEIGFAIGLGKAVAPVLNSSFAGASKNVQSEGFFDTIGYKSYENAEQLLETFKDLSTTNLLELYGKSRNTSQPLFLLDTSKKTDFRNAVVSAIKETKVFYRSFDPVETYRFSTIHTIGEVSASAGVVIPLLSSSIEDADRHNLRAAFLAGMSHGMGKHTLLLQQAVSNNPVPVDYREFVETLASEFEIGERLSEFCGTALRSLQEEKKARKGSRTKLQTLYLGASAAENEFRSLDNYFVETAEFVRTLRGEATVVSGRKGSGKTAIFFMVRDAVRNRNNAQVTDLKPESHQLTLFRQELLKLVDLGVFDHTLAAFWYFVFLSEMLFTIRKDYVYRSKFDGKALFALEEIDNILKEFGVFDSGDFTARINRLSKSIINEITSTKAAKQPLSPEKLTNIVFRGGITKIKNMVVQLSNERTQLLLLFDNIDKGWPTNGVEEIDVRLVRLMIESLDKIRRDLDAADRNFTSTVFLRNDIYELLVEQTPDRGKAGQIRIDWNDRGKLRQVIHKRLQSSAKKDSANFTQLWLEYFTPTVGAKDSFEYCIDHCLMRPRFLITIVENAIANAINRGNTIVQEVDIVDAVRQHSNYLISEFGYEIRDASGLSADILYSLIGTESRITKADVLSRFSSNGIADANLDEAFRLMVWYGVLGVVKSDGRDKFIYDYDYNIKRIFAETTLDGSTGLYAINPAMHVALEA</sequence>
<organism evidence="1 2">
    <name type="scientific">Agrobacterium cavarae</name>
    <dbReference type="NCBI Taxonomy" id="2528239"/>
    <lineage>
        <taxon>Bacteria</taxon>
        <taxon>Pseudomonadati</taxon>
        <taxon>Pseudomonadota</taxon>
        <taxon>Alphaproteobacteria</taxon>
        <taxon>Hyphomicrobiales</taxon>
        <taxon>Rhizobiaceae</taxon>
        <taxon>Rhizobium/Agrobacterium group</taxon>
        <taxon>Agrobacterium</taxon>
    </lineage>
</organism>
<gene>
    <name evidence="1" type="ORF">EYC79_18250</name>
</gene>
<protein>
    <submittedName>
        <fullName evidence="1">Uncharacterized protein</fullName>
    </submittedName>
</protein>
<name>A0ABY1Y7C0_9HYPH</name>